<keyword evidence="3" id="KW-1185">Reference proteome</keyword>
<evidence type="ECO:0000313" key="3">
    <source>
        <dbReference type="Proteomes" id="UP000002217"/>
    </source>
</evidence>
<dbReference type="Proteomes" id="UP000002217">
    <property type="component" value="Chromosome"/>
</dbReference>
<proteinExistence type="predicted"/>
<organism evidence="2 3">
    <name type="scientific">Desulfofarcimen acetoxidans (strain ATCC 49208 / DSM 771 / KCTC 5769 / VKM B-1644 / 5575)</name>
    <name type="common">Desulfotomaculum acetoxidans</name>
    <dbReference type="NCBI Taxonomy" id="485916"/>
    <lineage>
        <taxon>Bacteria</taxon>
        <taxon>Bacillati</taxon>
        <taxon>Bacillota</taxon>
        <taxon>Clostridia</taxon>
        <taxon>Eubacteriales</taxon>
        <taxon>Peptococcaceae</taxon>
        <taxon>Desulfofarcimen</taxon>
    </lineage>
</organism>
<evidence type="ECO:0000313" key="2">
    <source>
        <dbReference type="EMBL" id="ACV62101.1"/>
    </source>
</evidence>
<dbReference type="HOGENOM" id="CLU_3268972_0_0_9"/>
<dbReference type="EMBL" id="CP001720">
    <property type="protein sequence ID" value="ACV62101.1"/>
    <property type="molecule type" value="Genomic_DNA"/>
</dbReference>
<gene>
    <name evidence="2" type="ordered locus">Dtox_1217</name>
</gene>
<dbReference type="AlphaFoldDB" id="C8W5B9"/>
<protein>
    <submittedName>
        <fullName evidence="2">Uncharacterized protein</fullName>
    </submittedName>
</protein>
<keyword evidence="1" id="KW-0812">Transmembrane</keyword>
<accession>C8W5B9</accession>
<feature type="transmembrane region" description="Helical" evidence="1">
    <location>
        <begin position="6"/>
        <end position="24"/>
    </location>
</feature>
<keyword evidence="1" id="KW-0472">Membrane</keyword>
<reference evidence="2 3" key="1">
    <citation type="journal article" date="2009" name="Stand. Genomic Sci.">
        <title>Complete genome sequence of Desulfotomaculum acetoxidans type strain (5575).</title>
        <authorList>
            <person name="Spring S."/>
            <person name="Lapidus A."/>
            <person name="Schroder M."/>
            <person name="Gleim D."/>
            <person name="Sims D."/>
            <person name="Meincke L."/>
            <person name="Glavina Del Rio T."/>
            <person name="Tice H."/>
            <person name="Copeland A."/>
            <person name="Cheng J.F."/>
            <person name="Lucas S."/>
            <person name="Chen F."/>
            <person name="Nolan M."/>
            <person name="Bruce D."/>
            <person name="Goodwin L."/>
            <person name="Pitluck S."/>
            <person name="Ivanova N."/>
            <person name="Mavromatis K."/>
            <person name="Mikhailova N."/>
            <person name="Pati A."/>
            <person name="Chen A."/>
            <person name="Palaniappan K."/>
            <person name="Land M."/>
            <person name="Hauser L."/>
            <person name="Chang Y.J."/>
            <person name="Jeffries C.D."/>
            <person name="Chain P."/>
            <person name="Saunders E."/>
            <person name="Brettin T."/>
            <person name="Detter J.C."/>
            <person name="Goker M."/>
            <person name="Bristow J."/>
            <person name="Eisen J.A."/>
            <person name="Markowitz V."/>
            <person name="Hugenholtz P."/>
            <person name="Kyrpides N.C."/>
            <person name="Klenk H.P."/>
            <person name="Han C."/>
        </authorList>
    </citation>
    <scope>NUCLEOTIDE SEQUENCE [LARGE SCALE GENOMIC DNA]</scope>
    <source>
        <strain evidence="3">ATCC 49208 / DSM 771 / VKM B-1644</strain>
    </source>
</reference>
<name>C8W5B9_DESAS</name>
<sequence>MKYILIILLLGGLAGAGLMLWLGIKNAQRPTAKQSGEDNDG</sequence>
<dbReference type="RefSeq" id="WP_015756816.1">
    <property type="nucleotide sequence ID" value="NC_013216.1"/>
</dbReference>
<dbReference type="STRING" id="485916.Dtox_1217"/>
<dbReference type="KEGG" id="dae:Dtox_1217"/>
<evidence type="ECO:0000256" key="1">
    <source>
        <dbReference type="SAM" id="Phobius"/>
    </source>
</evidence>
<keyword evidence="1" id="KW-1133">Transmembrane helix</keyword>